<organism evidence="6 7">
    <name type="scientific">Rhodoplanes roseus</name>
    <dbReference type="NCBI Taxonomy" id="29409"/>
    <lineage>
        <taxon>Bacteria</taxon>
        <taxon>Pseudomonadati</taxon>
        <taxon>Pseudomonadota</taxon>
        <taxon>Alphaproteobacteria</taxon>
        <taxon>Hyphomicrobiales</taxon>
        <taxon>Nitrobacteraceae</taxon>
        <taxon>Rhodoplanes</taxon>
    </lineage>
</organism>
<dbReference type="Pfam" id="PF00196">
    <property type="entry name" value="GerE"/>
    <property type="match status" value="1"/>
</dbReference>
<dbReference type="InterPro" id="IPR016032">
    <property type="entry name" value="Sig_transdc_resp-reg_C-effctor"/>
</dbReference>
<reference evidence="6 7" key="1">
    <citation type="submission" date="2017-07" db="EMBL/GenBank/DDBJ databases">
        <title>Draft Genome Sequences of Select Purple Nonsulfur Bacteria.</title>
        <authorList>
            <person name="Lasarre B."/>
            <person name="Mckinlay J.B."/>
        </authorList>
    </citation>
    <scope>NUCLEOTIDE SEQUENCE [LARGE SCALE GENOMIC DNA]</scope>
    <source>
        <strain evidence="6 7">DSM 5909</strain>
    </source>
</reference>
<dbReference type="PRINTS" id="PR00038">
    <property type="entry name" value="HTHLUXR"/>
</dbReference>
<evidence type="ECO:0000313" key="7">
    <source>
        <dbReference type="Proteomes" id="UP000249130"/>
    </source>
</evidence>
<evidence type="ECO:0008006" key="8">
    <source>
        <dbReference type="Google" id="ProtNLM"/>
    </source>
</evidence>
<evidence type="ECO:0000256" key="2">
    <source>
        <dbReference type="ARBA" id="ARBA00023125"/>
    </source>
</evidence>
<dbReference type="SUPFAM" id="SSF46894">
    <property type="entry name" value="C-terminal effector domain of the bipartite response regulators"/>
    <property type="match status" value="1"/>
</dbReference>
<comment type="caution">
    <text evidence="6">The sequence shown here is derived from an EMBL/GenBank/DDBJ whole genome shotgun (WGS) entry which is preliminary data.</text>
</comment>
<protein>
    <recommendedName>
        <fullName evidence="8">DNA-binding response regulator</fullName>
    </recommendedName>
</protein>
<accession>A0A327L320</accession>
<sequence>MVLMGLRSLVESDPGLALVGGFTDGAEAFACIRDQQPDVAVLDVNMPTMGGVSVLQSVRATNSSCRIILLAAHFSDDDIVAAVQFGARCIMPKDAVAGDLIKCIRTVAGGATCLPPNLLRPAMARVEERQRRHRWLEELLTAREYEIFALAATGLPNKVMAGQIGVTEGTIKLHLNNIYTKLEISSRGELVRLARSLET</sequence>
<dbReference type="EMBL" id="NPEX01000018">
    <property type="protein sequence ID" value="RAI45339.1"/>
    <property type="molecule type" value="Genomic_DNA"/>
</dbReference>
<name>A0A327L320_9BRAD</name>
<feature type="domain" description="Response regulatory" evidence="5">
    <location>
        <begin position="1"/>
        <end position="108"/>
    </location>
</feature>
<keyword evidence="7" id="KW-1185">Reference proteome</keyword>
<gene>
    <name evidence="6" type="ORF">CH341_04495</name>
</gene>
<evidence type="ECO:0000313" key="6">
    <source>
        <dbReference type="EMBL" id="RAI45339.1"/>
    </source>
</evidence>
<dbReference type="InterPro" id="IPR058245">
    <property type="entry name" value="NreC/VraR/RcsB-like_REC"/>
</dbReference>
<proteinExistence type="predicted"/>
<dbReference type="Gene3D" id="3.40.50.2300">
    <property type="match status" value="1"/>
</dbReference>
<dbReference type="InterPro" id="IPR039420">
    <property type="entry name" value="WalR-like"/>
</dbReference>
<dbReference type="SUPFAM" id="SSF52172">
    <property type="entry name" value="CheY-like"/>
    <property type="match status" value="1"/>
</dbReference>
<dbReference type="GO" id="GO:0003677">
    <property type="term" value="F:DNA binding"/>
    <property type="evidence" value="ECO:0007669"/>
    <property type="project" value="UniProtKB-KW"/>
</dbReference>
<dbReference type="PROSITE" id="PS50110">
    <property type="entry name" value="RESPONSE_REGULATORY"/>
    <property type="match status" value="1"/>
</dbReference>
<dbReference type="Proteomes" id="UP000249130">
    <property type="component" value="Unassembled WGS sequence"/>
</dbReference>
<evidence type="ECO:0000256" key="3">
    <source>
        <dbReference type="PROSITE-ProRule" id="PRU00169"/>
    </source>
</evidence>
<keyword evidence="2" id="KW-0238">DNA-binding</keyword>
<dbReference type="AlphaFoldDB" id="A0A327L320"/>
<dbReference type="PANTHER" id="PTHR43214">
    <property type="entry name" value="TWO-COMPONENT RESPONSE REGULATOR"/>
    <property type="match status" value="1"/>
</dbReference>
<dbReference type="PROSITE" id="PS50043">
    <property type="entry name" value="HTH_LUXR_2"/>
    <property type="match status" value="1"/>
</dbReference>
<evidence type="ECO:0000259" key="4">
    <source>
        <dbReference type="PROSITE" id="PS50043"/>
    </source>
</evidence>
<dbReference type="GO" id="GO:0000160">
    <property type="term" value="P:phosphorelay signal transduction system"/>
    <property type="evidence" value="ECO:0007669"/>
    <property type="project" value="InterPro"/>
</dbReference>
<dbReference type="InterPro" id="IPR001789">
    <property type="entry name" value="Sig_transdc_resp-reg_receiver"/>
</dbReference>
<keyword evidence="1 3" id="KW-0597">Phosphoprotein</keyword>
<dbReference type="InterPro" id="IPR011006">
    <property type="entry name" value="CheY-like_superfamily"/>
</dbReference>
<evidence type="ECO:0000256" key="1">
    <source>
        <dbReference type="ARBA" id="ARBA00022553"/>
    </source>
</evidence>
<evidence type="ECO:0000259" key="5">
    <source>
        <dbReference type="PROSITE" id="PS50110"/>
    </source>
</evidence>
<dbReference type="CDD" id="cd17535">
    <property type="entry name" value="REC_NarL-like"/>
    <property type="match status" value="1"/>
</dbReference>
<dbReference type="CDD" id="cd06170">
    <property type="entry name" value="LuxR_C_like"/>
    <property type="match status" value="1"/>
</dbReference>
<dbReference type="InterPro" id="IPR000792">
    <property type="entry name" value="Tscrpt_reg_LuxR_C"/>
</dbReference>
<dbReference type="SMART" id="SM00448">
    <property type="entry name" value="REC"/>
    <property type="match status" value="1"/>
</dbReference>
<feature type="modified residue" description="4-aspartylphosphate" evidence="3">
    <location>
        <position position="43"/>
    </location>
</feature>
<dbReference type="GO" id="GO:0006355">
    <property type="term" value="P:regulation of DNA-templated transcription"/>
    <property type="evidence" value="ECO:0007669"/>
    <property type="project" value="InterPro"/>
</dbReference>
<feature type="domain" description="HTH luxR-type" evidence="4">
    <location>
        <begin position="133"/>
        <end position="198"/>
    </location>
</feature>
<dbReference type="SMART" id="SM00421">
    <property type="entry name" value="HTH_LUXR"/>
    <property type="match status" value="1"/>
</dbReference>
<dbReference type="Pfam" id="PF00072">
    <property type="entry name" value="Response_reg"/>
    <property type="match status" value="1"/>
</dbReference>